<evidence type="ECO:0000256" key="1">
    <source>
        <dbReference type="ARBA" id="ARBA00004123"/>
    </source>
</evidence>
<evidence type="ECO:0000313" key="9">
    <source>
        <dbReference type="Proteomes" id="UP000318582"/>
    </source>
</evidence>
<reference evidence="8 9" key="1">
    <citation type="journal article" date="2019" name="Sci. Rep.">
        <title>Comparative genomics of chytrid fungi reveal insights into the obligate biotrophic and pathogenic lifestyle of Synchytrium endobioticum.</title>
        <authorList>
            <person name="van de Vossenberg B.T.L.H."/>
            <person name="Warris S."/>
            <person name="Nguyen H.D.T."/>
            <person name="van Gent-Pelzer M.P.E."/>
            <person name="Joly D.L."/>
            <person name="van de Geest H.C."/>
            <person name="Bonants P.J.M."/>
            <person name="Smith D.S."/>
            <person name="Levesque C.A."/>
            <person name="van der Lee T.A.J."/>
        </authorList>
    </citation>
    <scope>NUCLEOTIDE SEQUENCE [LARGE SCALE GENOMIC DNA]</scope>
    <source>
        <strain evidence="8 9">CBS 809.83</strain>
    </source>
</reference>
<dbReference type="SMART" id="SM00338">
    <property type="entry name" value="BRLZ"/>
    <property type="match status" value="1"/>
</dbReference>
<feature type="region of interest" description="Disordered" evidence="6">
    <location>
        <begin position="307"/>
        <end position="349"/>
    </location>
</feature>
<dbReference type="PANTHER" id="PTHR19304">
    <property type="entry name" value="CYCLIC-AMP RESPONSE ELEMENT BINDING PROTEIN"/>
    <property type="match status" value="1"/>
</dbReference>
<dbReference type="PROSITE" id="PS00036">
    <property type="entry name" value="BZIP_BASIC"/>
    <property type="match status" value="1"/>
</dbReference>
<name>A0A507DT72_9FUNG</name>
<keyword evidence="4" id="KW-0804">Transcription</keyword>
<dbReference type="SUPFAM" id="SSF57959">
    <property type="entry name" value="Leucine zipper domain"/>
    <property type="match status" value="1"/>
</dbReference>
<comment type="subcellular location">
    <subcellularLocation>
        <location evidence="1">Nucleus</location>
    </subcellularLocation>
</comment>
<dbReference type="Pfam" id="PF00170">
    <property type="entry name" value="bZIP_1"/>
    <property type="match status" value="1"/>
</dbReference>
<feature type="region of interest" description="Disordered" evidence="6">
    <location>
        <begin position="129"/>
        <end position="150"/>
    </location>
</feature>
<dbReference type="AlphaFoldDB" id="A0A507DT72"/>
<dbReference type="PRINTS" id="PR00043">
    <property type="entry name" value="LEUZIPPRJUN"/>
</dbReference>
<feature type="domain" description="BZIP" evidence="7">
    <location>
        <begin position="347"/>
        <end position="410"/>
    </location>
</feature>
<evidence type="ECO:0000313" key="8">
    <source>
        <dbReference type="EMBL" id="TPX54148.1"/>
    </source>
</evidence>
<dbReference type="GO" id="GO:0005634">
    <property type="term" value="C:nucleus"/>
    <property type="evidence" value="ECO:0007669"/>
    <property type="project" value="UniProtKB-SubCell"/>
</dbReference>
<comment type="caution">
    <text evidence="8">The sequence shown here is derived from an EMBL/GenBank/DDBJ whole genome shotgun (WGS) entry which is preliminary data.</text>
</comment>
<evidence type="ECO:0000256" key="2">
    <source>
        <dbReference type="ARBA" id="ARBA00023015"/>
    </source>
</evidence>
<gene>
    <name evidence="8" type="ORF">PhCBS80983_g06032</name>
</gene>
<evidence type="ECO:0000256" key="6">
    <source>
        <dbReference type="SAM" id="MobiDB-lite"/>
    </source>
</evidence>
<dbReference type="EMBL" id="QEAQ01000168">
    <property type="protein sequence ID" value="TPX54148.1"/>
    <property type="molecule type" value="Genomic_DNA"/>
</dbReference>
<dbReference type="InterPro" id="IPR004827">
    <property type="entry name" value="bZIP"/>
</dbReference>
<dbReference type="GO" id="GO:0003677">
    <property type="term" value="F:DNA binding"/>
    <property type="evidence" value="ECO:0007669"/>
    <property type="project" value="UniProtKB-KW"/>
</dbReference>
<dbReference type="InterPro" id="IPR046347">
    <property type="entry name" value="bZIP_sf"/>
</dbReference>
<accession>A0A507DT72</accession>
<keyword evidence="5" id="KW-0539">Nucleus</keyword>
<keyword evidence="2" id="KW-0805">Transcription regulation</keyword>
<organism evidence="8 9">
    <name type="scientific">Powellomyces hirtus</name>
    <dbReference type="NCBI Taxonomy" id="109895"/>
    <lineage>
        <taxon>Eukaryota</taxon>
        <taxon>Fungi</taxon>
        <taxon>Fungi incertae sedis</taxon>
        <taxon>Chytridiomycota</taxon>
        <taxon>Chytridiomycota incertae sedis</taxon>
        <taxon>Chytridiomycetes</taxon>
        <taxon>Spizellomycetales</taxon>
        <taxon>Powellomycetaceae</taxon>
        <taxon>Powellomyces</taxon>
    </lineage>
</organism>
<dbReference type="CDD" id="cd14687">
    <property type="entry name" value="bZIP_ATF2"/>
    <property type="match status" value="1"/>
</dbReference>
<dbReference type="GO" id="GO:0003700">
    <property type="term" value="F:DNA-binding transcription factor activity"/>
    <property type="evidence" value="ECO:0007669"/>
    <property type="project" value="InterPro"/>
</dbReference>
<proteinExistence type="predicted"/>
<dbReference type="STRING" id="109895.A0A507DT72"/>
<feature type="compositionally biased region" description="Low complexity" evidence="6">
    <location>
        <begin position="445"/>
        <end position="479"/>
    </location>
</feature>
<keyword evidence="3" id="KW-0238">DNA-binding</keyword>
<keyword evidence="9" id="KW-1185">Reference proteome</keyword>
<feature type="compositionally biased region" description="Polar residues" evidence="6">
    <location>
        <begin position="307"/>
        <end position="326"/>
    </location>
</feature>
<evidence type="ECO:0000256" key="5">
    <source>
        <dbReference type="ARBA" id="ARBA00023242"/>
    </source>
</evidence>
<feature type="region of interest" description="Disordered" evidence="6">
    <location>
        <begin position="426"/>
        <end position="498"/>
    </location>
</feature>
<protein>
    <recommendedName>
        <fullName evidence="7">BZIP domain-containing protein</fullName>
    </recommendedName>
</protein>
<dbReference type="Gene3D" id="1.20.5.170">
    <property type="match status" value="1"/>
</dbReference>
<dbReference type="PROSITE" id="PS50217">
    <property type="entry name" value="BZIP"/>
    <property type="match status" value="1"/>
</dbReference>
<evidence type="ECO:0000256" key="3">
    <source>
        <dbReference type="ARBA" id="ARBA00023125"/>
    </source>
</evidence>
<sequence length="498" mass="54865">MSSMSLLADALPTPSLLQSDVGFLDGGTDSEIATPTRFLQECVNFKFTPGLITSYISGNFNPFELSFNEKLDDPMNTNMSSITADGITAATTADANAAVLAATGVSLTWNATNFSNPSGAFPRANAATVLPTPSSSPSTSDSTPIPITASPPVAPAGENCHNFHASMYGMANEVPDLLATGAVVSQQVLQPQSFGLQLPAKRQRIQAPSTHVNLVDSLQFPNTDLSFHQQQHQQQQLSIMETTMQIPLTAQQQFQRQQAAHLLQQQQQMYQHQKSHLEHTIDPLAVYPSSVAPGNLLNNRRASAISTTSTLQASPVDQKRNIGSSEDGSDLKPGIKRRTPPTEEEQDDKRKRFLERNRLAASKCRMKKKQWLQDLEVKSAEVGQTNRQLQAIISQLKEEVMVLKSQLLLHQNCTCNVIQQYISTSPQFSQQPPNAPPKNDGNAVQEEQLQPHQQQQQRHPSQQQSPQRQQQLEPSPSRQQRSHKLSPMSGDSIPRPMY</sequence>
<dbReference type="InterPro" id="IPR002112">
    <property type="entry name" value="Leuzip_Jun"/>
</dbReference>
<evidence type="ECO:0000256" key="4">
    <source>
        <dbReference type="ARBA" id="ARBA00023163"/>
    </source>
</evidence>
<evidence type="ECO:0000259" key="7">
    <source>
        <dbReference type="PROSITE" id="PS50217"/>
    </source>
</evidence>
<dbReference type="Proteomes" id="UP000318582">
    <property type="component" value="Unassembled WGS sequence"/>
</dbReference>
<dbReference type="InterPro" id="IPR051027">
    <property type="entry name" value="bZIP_transcription_factors"/>
</dbReference>